<dbReference type="Pfam" id="PF13041">
    <property type="entry name" value="PPR_2"/>
    <property type="match status" value="3"/>
</dbReference>
<dbReference type="NCBIfam" id="TIGR00756">
    <property type="entry name" value="PPR"/>
    <property type="match status" value="4"/>
</dbReference>
<dbReference type="AlphaFoldDB" id="A0A803LHL3"/>
<reference evidence="3" key="2">
    <citation type="submission" date="2021-03" db="UniProtKB">
        <authorList>
            <consortium name="EnsemblPlants"/>
        </authorList>
    </citation>
    <scope>IDENTIFICATION</scope>
</reference>
<keyword evidence="1" id="KW-0677">Repeat</keyword>
<organism evidence="3 4">
    <name type="scientific">Chenopodium quinoa</name>
    <name type="common">Quinoa</name>
    <dbReference type="NCBI Taxonomy" id="63459"/>
    <lineage>
        <taxon>Eukaryota</taxon>
        <taxon>Viridiplantae</taxon>
        <taxon>Streptophyta</taxon>
        <taxon>Embryophyta</taxon>
        <taxon>Tracheophyta</taxon>
        <taxon>Spermatophyta</taxon>
        <taxon>Magnoliopsida</taxon>
        <taxon>eudicotyledons</taxon>
        <taxon>Gunneridae</taxon>
        <taxon>Pentapetalae</taxon>
        <taxon>Caryophyllales</taxon>
        <taxon>Chenopodiaceae</taxon>
        <taxon>Chenopodioideae</taxon>
        <taxon>Atripliceae</taxon>
        <taxon>Chenopodium</taxon>
    </lineage>
</organism>
<dbReference type="Gramene" id="AUR62013460-RA">
    <property type="protein sequence ID" value="AUR62013460-RA:cds"/>
    <property type="gene ID" value="AUR62013460"/>
</dbReference>
<evidence type="ECO:0008006" key="5">
    <source>
        <dbReference type="Google" id="ProtNLM"/>
    </source>
</evidence>
<dbReference type="SMR" id="A0A803LHL3"/>
<dbReference type="PANTHER" id="PTHR47928:SF161">
    <property type="entry name" value="PENTATRICOPEPTIDE REPEAT-CONTAINING PROTEIN"/>
    <property type="match status" value="1"/>
</dbReference>
<dbReference type="OrthoDB" id="731210at2759"/>
<feature type="repeat" description="PPR" evidence="2">
    <location>
        <begin position="327"/>
        <end position="361"/>
    </location>
</feature>
<dbReference type="InterPro" id="IPR011990">
    <property type="entry name" value="TPR-like_helical_dom_sf"/>
</dbReference>
<gene>
    <name evidence="3" type="primary">LOC110725763</name>
</gene>
<dbReference type="EnsemblPlants" id="AUR62013460-RA">
    <property type="protein sequence ID" value="AUR62013460-RA:cds"/>
    <property type="gene ID" value="AUR62013460"/>
</dbReference>
<dbReference type="RefSeq" id="XP_021760926.1">
    <property type="nucleotide sequence ID" value="XM_021905234.1"/>
</dbReference>
<dbReference type="FunFam" id="1.25.40.10:FF:000425">
    <property type="entry name" value="Pentatricopeptide repeat-containing protein At3g26540"/>
    <property type="match status" value="1"/>
</dbReference>
<dbReference type="GeneID" id="110725763"/>
<evidence type="ECO:0000313" key="3">
    <source>
        <dbReference type="EnsemblPlants" id="AUR62013460-RA:cds"/>
    </source>
</evidence>
<dbReference type="PROSITE" id="PS51375">
    <property type="entry name" value="PPR"/>
    <property type="match status" value="4"/>
</dbReference>
<reference evidence="3" key="1">
    <citation type="journal article" date="2017" name="Nature">
        <title>The genome of Chenopodium quinoa.</title>
        <authorList>
            <person name="Jarvis D.E."/>
            <person name="Ho Y.S."/>
            <person name="Lightfoot D.J."/>
            <person name="Schmoeckel S.M."/>
            <person name="Li B."/>
            <person name="Borm T.J.A."/>
            <person name="Ohyanagi H."/>
            <person name="Mineta K."/>
            <person name="Michell C.T."/>
            <person name="Saber N."/>
            <person name="Kharbatia N.M."/>
            <person name="Rupper R.R."/>
            <person name="Sharp A.R."/>
            <person name="Dally N."/>
            <person name="Boughton B.A."/>
            <person name="Woo Y.H."/>
            <person name="Gao G."/>
            <person name="Schijlen E.G.W.M."/>
            <person name="Guo X."/>
            <person name="Momin A.A."/>
            <person name="Negrao S."/>
            <person name="Al-Babili S."/>
            <person name="Gehring C."/>
            <person name="Roessner U."/>
            <person name="Jung C."/>
            <person name="Murphy K."/>
            <person name="Arold S.T."/>
            <person name="Gojobori T."/>
            <person name="van der Linden C.G."/>
            <person name="van Loo E.N."/>
            <person name="Jellen E.N."/>
            <person name="Maughan P.J."/>
            <person name="Tester M."/>
        </authorList>
    </citation>
    <scope>NUCLEOTIDE SEQUENCE [LARGE SCALE GENOMIC DNA]</scope>
    <source>
        <strain evidence="3">cv. PI 614886</strain>
    </source>
</reference>
<accession>A0A803LHL3</accession>
<dbReference type="Proteomes" id="UP000596660">
    <property type="component" value="Unplaced"/>
</dbReference>
<feature type="repeat" description="PPR" evidence="2">
    <location>
        <begin position="560"/>
        <end position="594"/>
    </location>
</feature>
<dbReference type="FunFam" id="1.25.40.10:FF:000196">
    <property type="entry name" value="Pentatricopeptide repeat-containing protein At4g14850"/>
    <property type="match status" value="1"/>
</dbReference>
<dbReference type="PANTHER" id="PTHR47928">
    <property type="entry name" value="REPEAT-CONTAINING PROTEIN, PUTATIVE-RELATED"/>
    <property type="match status" value="1"/>
</dbReference>
<dbReference type="InterPro" id="IPR050421">
    <property type="entry name" value="PPR"/>
</dbReference>
<name>A0A803LHL3_CHEQI</name>
<evidence type="ECO:0000256" key="2">
    <source>
        <dbReference type="PROSITE-ProRule" id="PRU00708"/>
    </source>
</evidence>
<dbReference type="GO" id="GO:0099402">
    <property type="term" value="P:plant organ development"/>
    <property type="evidence" value="ECO:0007669"/>
    <property type="project" value="UniProtKB-ARBA"/>
</dbReference>
<sequence>MGVNSGASAIKNFLQINPIAQNLKSTKPNSTINTILSHLEAGCLKKAVSLLFSSPFPFDLPLYGRLFQLCSASRAIVEARKVESHLISYYDPPPTFLLNRAIEAYGKCRCLQDARELFDEMPHRDGGSWNALITAYAKGGFPSEALGLYLDMNRSGVSPSEVTFASVLGSCGVLLELGFARVVHGFVVKLGYGGNVIIASALVDVYGKCDEIVDARRMFDEIDRPNAVSWNVIVRRYLEVGDERQSVFMFFQTIRAGVRPLTFTFSSALVACSNRQAVLEGVQIHGVVIKYRHEDDEKVATSLIDMYMKCNDVVSARKVFDQPGVKDLLSWTSMVSGYAMAGRLKEAQELFDKMPERSIISWNAMLAGYVRSGQWEEAQSFIFKMCLNIYDADGVTLNLLLNVSAALSDIEYGRQIHAYIYRHGFESVIYVKNALFDMYGKCGALRRARICFHNMSGQRDTISWNSLLNSLAQHQMNVDVITMFREMQKETTPNEYTFSTLLAACANIFAYSQGKQIHGFMIRNGYKIDVVSLDALLEMYSKCGYLEYALKVIKTAKPGDTILWNSMIIRCCHHGKAREALALFDLMKEIGVKPDNVTFQAVFNACLCEGFVDEGKRYFDAMINDYGITVKLEHYECMINLYTRYGAMKELGKILKMPFKPTVSMLTRIFDACKVYPSPRLAMWVAKKLNKLNQN</sequence>
<feature type="repeat" description="PPR" evidence="2">
    <location>
        <begin position="125"/>
        <end position="159"/>
    </location>
</feature>
<keyword evidence="4" id="KW-1185">Reference proteome</keyword>
<dbReference type="Pfam" id="PF01535">
    <property type="entry name" value="PPR"/>
    <property type="match status" value="4"/>
</dbReference>
<evidence type="ECO:0000256" key="1">
    <source>
        <dbReference type="ARBA" id="ARBA00022737"/>
    </source>
</evidence>
<feature type="repeat" description="PPR" evidence="2">
    <location>
        <begin position="226"/>
        <end position="260"/>
    </location>
</feature>
<evidence type="ECO:0000313" key="4">
    <source>
        <dbReference type="Proteomes" id="UP000596660"/>
    </source>
</evidence>
<dbReference type="Gene3D" id="1.25.40.10">
    <property type="entry name" value="Tetratricopeptide repeat domain"/>
    <property type="match status" value="5"/>
</dbReference>
<protein>
    <recommendedName>
        <fullName evidence="5">Pentatricopeptide repeat-containing protein</fullName>
    </recommendedName>
</protein>
<dbReference type="KEGG" id="cqi:110725763"/>
<proteinExistence type="predicted"/>
<dbReference type="InterPro" id="IPR002885">
    <property type="entry name" value="PPR_rpt"/>
</dbReference>
<dbReference type="OMA" id="CIIPRLE"/>
<dbReference type="FunFam" id="1.25.40.10:FF:000158">
    <property type="entry name" value="pentatricopeptide repeat-containing protein At2g33680"/>
    <property type="match status" value="1"/>
</dbReference>